<keyword evidence="1" id="KW-0472">Membrane</keyword>
<feature type="transmembrane region" description="Helical" evidence="1">
    <location>
        <begin position="104"/>
        <end position="123"/>
    </location>
</feature>
<proteinExistence type="predicted"/>
<reference evidence="2" key="1">
    <citation type="submission" date="2022-08" db="EMBL/GenBank/DDBJ databases">
        <title>Novel Bdellovibrio Species Isolated from Svalbard: Designation Bdellovibrio svalbardensis.</title>
        <authorList>
            <person name="Mitchell R.J."/>
            <person name="Choi S.Y."/>
        </authorList>
    </citation>
    <scope>NUCLEOTIDE SEQUENCE</scope>
    <source>
        <strain evidence="2">PAP01</strain>
    </source>
</reference>
<dbReference type="RefSeq" id="WP_277579527.1">
    <property type="nucleotide sequence ID" value="NZ_JANRMI010000005.1"/>
</dbReference>
<feature type="transmembrane region" description="Helical" evidence="1">
    <location>
        <begin position="7"/>
        <end position="27"/>
    </location>
</feature>
<sequence length="130" mass="15100">MRRNAFLGYLVAQLIVIFAVMFLFKFIADRQVAATIAGVLFVGLPMLLMAFEYRRADTEEVVWYVGVMQFWTLFALPILGLRVFNWGVPFDQLAFLGIPGPVLHQWSSKSYMVMMVLTAWTWWKLSRKKV</sequence>
<organism evidence="2 3">
    <name type="scientific">Bdellovibrio svalbardensis</name>
    <dbReference type="NCBI Taxonomy" id="2972972"/>
    <lineage>
        <taxon>Bacteria</taxon>
        <taxon>Pseudomonadati</taxon>
        <taxon>Bdellovibrionota</taxon>
        <taxon>Bdellovibrionia</taxon>
        <taxon>Bdellovibrionales</taxon>
        <taxon>Pseudobdellovibrionaceae</taxon>
        <taxon>Bdellovibrio</taxon>
    </lineage>
</organism>
<dbReference type="Proteomes" id="UP001152321">
    <property type="component" value="Unassembled WGS sequence"/>
</dbReference>
<keyword evidence="1" id="KW-1133">Transmembrane helix</keyword>
<dbReference type="EMBL" id="JANRMI010000005">
    <property type="protein sequence ID" value="MDG0818052.1"/>
    <property type="molecule type" value="Genomic_DNA"/>
</dbReference>
<comment type="caution">
    <text evidence="2">The sequence shown here is derived from an EMBL/GenBank/DDBJ whole genome shotgun (WGS) entry which is preliminary data.</text>
</comment>
<evidence type="ECO:0000313" key="3">
    <source>
        <dbReference type="Proteomes" id="UP001152321"/>
    </source>
</evidence>
<gene>
    <name evidence="2" type="ORF">NWE73_16835</name>
</gene>
<keyword evidence="3" id="KW-1185">Reference proteome</keyword>
<evidence type="ECO:0000313" key="2">
    <source>
        <dbReference type="EMBL" id="MDG0818052.1"/>
    </source>
</evidence>
<protein>
    <submittedName>
        <fullName evidence="2">Uncharacterized protein</fullName>
    </submittedName>
</protein>
<evidence type="ECO:0000256" key="1">
    <source>
        <dbReference type="SAM" id="Phobius"/>
    </source>
</evidence>
<feature type="transmembrane region" description="Helical" evidence="1">
    <location>
        <begin position="63"/>
        <end position="84"/>
    </location>
</feature>
<accession>A0ABT6DME9</accession>
<name>A0ABT6DME9_9BACT</name>
<feature type="transmembrane region" description="Helical" evidence="1">
    <location>
        <begin position="33"/>
        <end position="51"/>
    </location>
</feature>
<keyword evidence="1" id="KW-0812">Transmembrane</keyword>